<dbReference type="OMA" id="APCYRGH"/>
<keyword evidence="6" id="KW-1185">Reference proteome</keyword>
<dbReference type="Gene3D" id="2.40.50.770">
    <property type="entry name" value="RecQ-mediated genome instability protein Rmi1, C-terminal domain"/>
    <property type="match status" value="1"/>
</dbReference>
<dbReference type="Pfam" id="PF08585">
    <property type="entry name" value="RMI1_N_C"/>
    <property type="match status" value="1"/>
</dbReference>
<comment type="subcellular location">
    <subcellularLocation>
        <location evidence="1">Nucleus</location>
    </subcellularLocation>
</comment>
<protein>
    <recommendedName>
        <fullName evidence="4">Tudor domain-containing protein</fullName>
    </recommendedName>
</protein>
<evidence type="ECO:0000313" key="5">
    <source>
        <dbReference type="EMBL" id="EFX79886.1"/>
    </source>
</evidence>
<dbReference type="InterPro" id="IPR042470">
    <property type="entry name" value="RMI1_N_C_sf"/>
</dbReference>
<feature type="region of interest" description="Disordered" evidence="3">
    <location>
        <begin position="243"/>
        <end position="506"/>
    </location>
</feature>
<evidence type="ECO:0000256" key="3">
    <source>
        <dbReference type="SAM" id="MobiDB-lite"/>
    </source>
</evidence>
<dbReference type="SMART" id="SM01161">
    <property type="entry name" value="DUF1767"/>
    <property type="match status" value="1"/>
</dbReference>
<feature type="compositionally biased region" description="Low complexity" evidence="3">
    <location>
        <begin position="339"/>
        <end position="349"/>
    </location>
</feature>
<feature type="region of interest" description="Disordered" evidence="3">
    <location>
        <begin position="600"/>
        <end position="637"/>
    </location>
</feature>
<feature type="compositionally biased region" description="Gly residues" evidence="3">
    <location>
        <begin position="471"/>
        <end position="480"/>
    </location>
</feature>
<feature type="compositionally biased region" description="Acidic residues" evidence="3">
    <location>
        <begin position="305"/>
        <end position="315"/>
    </location>
</feature>
<organism evidence="5 6">
    <name type="scientific">Daphnia pulex</name>
    <name type="common">Water flea</name>
    <dbReference type="NCBI Taxonomy" id="6669"/>
    <lineage>
        <taxon>Eukaryota</taxon>
        <taxon>Metazoa</taxon>
        <taxon>Ecdysozoa</taxon>
        <taxon>Arthropoda</taxon>
        <taxon>Crustacea</taxon>
        <taxon>Branchiopoda</taxon>
        <taxon>Diplostraca</taxon>
        <taxon>Cladocera</taxon>
        <taxon>Anomopoda</taxon>
        <taxon>Daphniidae</taxon>
        <taxon>Daphnia</taxon>
    </lineage>
</organism>
<dbReference type="PANTHER" id="PTHR13681:SF24">
    <property type="entry name" value="TUDOR DOMAIN-CONTAINING PROTEIN 3"/>
    <property type="match status" value="1"/>
</dbReference>
<dbReference type="FunCoup" id="E9GKY6">
    <property type="interactions" value="1546"/>
</dbReference>
<dbReference type="InParanoid" id="E9GKY6"/>
<dbReference type="PANTHER" id="PTHR13681">
    <property type="entry name" value="SURVIVAL OF MOTOR NEURON-RELATED-SPLICING FACTOR 30-RELATED"/>
    <property type="match status" value="1"/>
</dbReference>
<gene>
    <name evidence="5" type="ORF">DAPPUDRAFT_304350</name>
</gene>
<keyword evidence="2" id="KW-0539">Nucleus</keyword>
<dbReference type="PROSITE" id="PS50304">
    <property type="entry name" value="TUDOR"/>
    <property type="match status" value="1"/>
</dbReference>
<dbReference type="Proteomes" id="UP000000305">
    <property type="component" value="Unassembled WGS sequence"/>
</dbReference>
<dbReference type="GO" id="GO:0005634">
    <property type="term" value="C:nucleus"/>
    <property type="evidence" value="ECO:0000318"/>
    <property type="project" value="GO_Central"/>
</dbReference>
<feature type="compositionally biased region" description="Polar residues" evidence="3">
    <location>
        <begin position="490"/>
        <end position="506"/>
    </location>
</feature>
<dbReference type="InterPro" id="IPR002999">
    <property type="entry name" value="Tudor"/>
</dbReference>
<feature type="compositionally biased region" description="Basic and acidic residues" evidence="3">
    <location>
        <begin position="316"/>
        <end position="328"/>
    </location>
</feature>
<dbReference type="KEGG" id="dpx:DAPPUDRAFT_304350"/>
<dbReference type="AlphaFoldDB" id="E9GKY6"/>
<reference evidence="5 6" key="1">
    <citation type="journal article" date="2011" name="Science">
        <title>The ecoresponsive genome of Daphnia pulex.</title>
        <authorList>
            <person name="Colbourne J.K."/>
            <person name="Pfrender M.E."/>
            <person name="Gilbert D."/>
            <person name="Thomas W.K."/>
            <person name="Tucker A."/>
            <person name="Oakley T.H."/>
            <person name="Tokishita S."/>
            <person name="Aerts A."/>
            <person name="Arnold G.J."/>
            <person name="Basu M.K."/>
            <person name="Bauer D.J."/>
            <person name="Caceres C.E."/>
            <person name="Carmel L."/>
            <person name="Casola C."/>
            <person name="Choi J.H."/>
            <person name="Detter J.C."/>
            <person name="Dong Q."/>
            <person name="Dusheyko S."/>
            <person name="Eads B.D."/>
            <person name="Frohlich T."/>
            <person name="Geiler-Samerotte K.A."/>
            <person name="Gerlach D."/>
            <person name="Hatcher P."/>
            <person name="Jogdeo S."/>
            <person name="Krijgsveld J."/>
            <person name="Kriventseva E.V."/>
            <person name="Kultz D."/>
            <person name="Laforsch C."/>
            <person name="Lindquist E."/>
            <person name="Lopez J."/>
            <person name="Manak J.R."/>
            <person name="Muller J."/>
            <person name="Pangilinan J."/>
            <person name="Patwardhan R.P."/>
            <person name="Pitluck S."/>
            <person name="Pritham E.J."/>
            <person name="Rechtsteiner A."/>
            <person name="Rho M."/>
            <person name="Rogozin I.B."/>
            <person name="Sakarya O."/>
            <person name="Salamov A."/>
            <person name="Schaack S."/>
            <person name="Shapiro H."/>
            <person name="Shiga Y."/>
            <person name="Skalitzky C."/>
            <person name="Smith Z."/>
            <person name="Souvorov A."/>
            <person name="Sung W."/>
            <person name="Tang Z."/>
            <person name="Tsuchiya D."/>
            <person name="Tu H."/>
            <person name="Vos H."/>
            <person name="Wang M."/>
            <person name="Wolf Y.I."/>
            <person name="Yamagata H."/>
            <person name="Yamada T."/>
            <person name="Ye Y."/>
            <person name="Shaw J.R."/>
            <person name="Andrews J."/>
            <person name="Crease T.J."/>
            <person name="Tang H."/>
            <person name="Lucas S.M."/>
            <person name="Robertson H.M."/>
            <person name="Bork P."/>
            <person name="Koonin E.V."/>
            <person name="Zdobnov E.M."/>
            <person name="Grigoriev I.V."/>
            <person name="Lynch M."/>
            <person name="Boore J.L."/>
        </authorList>
    </citation>
    <scope>NUCLEOTIDE SEQUENCE [LARGE SCALE GENOMIC DNA]</scope>
</reference>
<dbReference type="OrthoDB" id="434939at2759"/>
<dbReference type="HOGENOM" id="CLU_429766_0_0_1"/>
<dbReference type="Gene3D" id="2.30.30.140">
    <property type="match status" value="1"/>
</dbReference>
<dbReference type="SUPFAM" id="SSF63748">
    <property type="entry name" value="Tudor/PWWP/MBT"/>
    <property type="match status" value="1"/>
</dbReference>
<name>E9GKY6_DAPPU</name>
<dbReference type="eggNOG" id="KOG3683">
    <property type="taxonomic scope" value="Eukaryota"/>
</dbReference>
<evidence type="ECO:0000256" key="2">
    <source>
        <dbReference type="ARBA" id="ARBA00023242"/>
    </source>
</evidence>
<feature type="domain" description="Tudor" evidence="4">
    <location>
        <begin position="547"/>
        <end position="607"/>
    </location>
</feature>
<evidence type="ECO:0000313" key="6">
    <source>
        <dbReference type="Proteomes" id="UP000000305"/>
    </source>
</evidence>
<dbReference type="STRING" id="6669.E9GKY6"/>
<accession>E9GKY6</accession>
<feature type="compositionally biased region" description="Basic and acidic residues" evidence="3">
    <location>
        <begin position="253"/>
        <end position="283"/>
    </location>
</feature>
<proteinExistence type="predicted"/>
<evidence type="ECO:0000256" key="1">
    <source>
        <dbReference type="ARBA" id="ARBA00004123"/>
    </source>
</evidence>
<dbReference type="InterPro" id="IPR013894">
    <property type="entry name" value="RMI1_OB"/>
</dbReference>
<evidence type="ECO:0000259" key="4">
    <source>
        <dbReference type="PROSITE" id="PS50304"/>
    </source>
</evidence>
<sequence length="637" mass="71823">MEEALVSLKKNGWNVSLEKIKKQFQDYESEAGNEENRFLRDPEKWIIDEDLKNVAIPSLPDGVNSGKVTQISTPIVLQIKAVEIISAPKQNVDSEAAPRMLKVALSDGKTICYGIEFEHISKINLATPPGTKIRLSREVKLWNGFILLDAKNLQFLGGEVPDLIEEWKVQQLLLGHVRSQDQDGPPPWVPFGRRIQPLNIVDGQDKKTLEEKEKVVKDEEFLSQRQDAIAAAADASGVTKVIKGSGRQLEMQQTERRGRGRERRERNSYRDEERSAKPRDSIRLFEFLQPQIGETPKEEDNAAYSDEEDYVGLEAEENRPSWERDGVYRRPGYGGSGSGEQSYSRGRGSYQDRNDQQNGRGRRGSYRGQGGSYIPDDPYRERRDSHRGRGSSNQDDSYRDRKESHRGRGGSNYDDSYRDRRESHRSRGSHQDHQDWRGVSAGTSSRGGGNFDQEQSYGGRGRSYHDRRGSSRGGRGGRGSRGSHRDIEDSYSNQRSYNRDYPSSRSPVDALVDDFKAWPGLEAKPTATQISTQVEVRTAAPPKSQEQWAVDDFCLAKWESSDKHYPAVIQQLHPARKSATVMFVESGAVRIVENKYLRRDPQDDGPTITNRPRGGQATRIYTPRNRGATHGGGGGGW</sequence>
<dbReference type="EMBL" id="GL732550">
    <property type="protein sequence ID" value="EFX79886.1"/>
    <property type="molecule type" value="Genomic_DNA"/>
</dbReference>